<dbReference type="EC" id="2.7.7.87" evidence="3 13"/>
<dbReference type="Gene3D" id="3.90.870.10">
    <property type="entry name" value="DHBP synthase"/>
    <property type="match status" value="1"/>
</dbReference>
<keyword evidence="10 13" id="KW-0067">ATP-binding</keyword>
<keyword evidence="8 13" id="KW-0548">Nucleotidyltransferase</keyword>
<dbReference type="InterPro" id="IPR006070">
    <property type="entry name" value="Sua5-like_dom"/>
</dbReference>
<dbReference type="PANTHER" id="PTHR17490:SF16">
    <property type="entry name" value="THREONYLCARBAMOYL-AMP SYNTHASE"/>
    <property type="match status" value="1"/>
</dbReference>
<evidence type="ECO:0000256" key="9">
    <source>
        <dbReference type="ARBA" id="ARBA00022741"/>
    </source>
</evidence>
<protein>
    <recommendedName>
        <fullName evidence="4 13">Threonylcarbamoyl-AMP synthase</fullName>
        <shortName evidence="13">TC-AMP synthase</shortName>
        <ecNumber evidence="3 13">2.7.7.87</ecNumber>
    </recommendedName>
    <alternativeName>
        <fullName evidence="11 13">L-threonylcarbamoyladenylate synthase</fullName>
    </alternativeName>
</protein>
<evidence type="ECO:0000256" key="5">
    <source>
        <dbReference type="ARBA" id="ARBA00022490"/>
    </source>
</evidence>
<sequence length="401" mass="41668">MNMNDDQKLQSEAASGPAQAGKRPTFWWDVKNLKQAVANGIEPGGSSYTGHPSQFAALALREAAALLRAGDTVAFPTETVYGLGADARNTAAVEAVFAAKGRPSDNPLIVHIARRSQLDELVQQVNSTAEALIKAFWPGPLTLVLPVKPGVLSPRVTAGLDTVAVRMPDHPVALRLIAEAGCPVAGPSANRSGRPSPTTAEHVREDLQGRIGGIVDSGPTGVGLESTVVQVGDDGTVTILRPGGITAEQLAAVCPAVTTDPGLAGAAGPDTPAPRSPGVKYTHYAPRGRLSVVEGPSPAAVTGLIRRELAVAGASGERTAVLAFDEHAADYIGQRVYSLGSLDTLQEAGRRLYGVLRRCDEDGITFILAEACPPHGLGAAVMNRLLKAAGHRVIRADEARE</sequence>
<evidence type="ECO:0000256" key="12">
    <source>
        <dbReference type="ARBA" id="ARBA00048366"/>
    </source>
</evidence>
<feature type="domain" description="YrdC-like" evidence="15">
    <location>
        <begin position="57"/>
        <end position="245"/>
    </location>
</feature>
<comment type="catalytic activity">
    <reaction evidence="12 13">
        <text>L-threonine + hydrogencarbonate + ATP = L-threonylcarbamoyladenylate + diphosphate + H2O</text>
        <dbReference type="Rhea" id="RHEA:36407"/>
        <dbReference type="ChEBI" id="CHEBI:15377"/>
        <dbReference type="ChEBI" id="CHEBI:17544"/>
        <dbReference type="ChEBI" id="CHEBI:30616"/>
        <dbReference type="ChEBI" id="CHEBI:33019"/>
        <dbReference type="ChEBI" id="CHEBI:57926"/>
        <dbReference type="ChEBI" id="CHEBI:73682"/>
        <dbReference type="EC" id="2.7.7.87"/>
    </reaction>
</comment>
<dbReference type="Pfam" id="PF03481">
    <property type="entry name" value="Sua5_C"/>
    <property type="match status" value="1"/>
</dbReference>
<evidence type="ECO:0000256" key="10">
    <source>
        <dbReference type="ARBA" id="ARBA00022840"/>
    </source>
</evidence>
<dbReference type="PANTHER" id="PTHR17490">
    <property type="entry name" value="SUA5"/>
    <property type="match status" value="1"/>
</dbReference>
<proteinExistence type="inferred from homology"/>
<evidence type="ECO:0000313" key="17">
    <source>
        <dbReference type="Proteomes" id="UP001580346"/>
    </source>
</evidence>
<comment type="function">
    <text evidence="13">Required for the formation of a threonylcarbamoyl group on adenosine at position 37 (t(6)A37) in tRNAs that read codons beginning with adenine.</text>
</comment>
<evidence type="ECO:0000256" key="6">
    <source>
        <dbReference type="ARBA" id="ARBA00022679"/>
    </source>
</evidence>
<evidence type="ECO:0000256" key="7">
    <source>
        <dbReference type="ARBA" id="ARBA00022694"/>
    </source>
</evidence>
<evidence type="ECO:0000313" key="16">
    <source>
        <dbReference type="EMBL" id="MFB5266781.1"/>
    </source>
</evidence>
<evidence type="ECO:0000256" key="13">
    <source>
        <dbReference type="PIRNR" id="PIRNR004930"/>
    </source>
</evidence>
<evidence type="ECO:0000256" key="3">
    <source>
        <dbReference type="ARBA" id="ARBA00012584"/>
    </source>
</evidence>
<reference evidence="16 17" key="1">
    <citation type="submission" date="2024-09" db="EMBL/GenBank/DDBJ databases">
        <title>Paenibacillus zeirhizospherea sp. nov., isolated from surface of the maize (Zea mays) roots in a horticulture field, Hungary.</title>
        <authorList>
            <person name="Marton D."/>
            <person name="Farkas M."/>
            <person name="Bedics A."/>
            <person name="Toth E."/>
            <person name="Tancsics A."/>
            <person name="Boka K."/>
            <person name="Maroti G."/>
            <person name="Kriszt B."/>
            <person name="Cserhati M."/>
        </authorList>
    </citation>
    <scope>NUCLEOTIDE SEQUENCE [LARGE SCALE GENOMIC DNA]</scope>
    <source>
        <strain evidence="16 17">KCTC 33519</strain>
    </source>
</reference>
<dbReference type="Proteomes" id="UP001580346">
    <property type="component" value="Unassembled WGS sequence"/>
</dbReference>
<dbReference type="Pfam" id="PF01300">
    <property type="entry name" value="Sua5_yciO_yrdC"/>
    <property type="match status" value="1"/>
</dbReference>
<keyword evidence="9 13" id="KW-0547">Nucleotide-binding</keyword>
<dbReference type="EMBL" id="JBHHMI010000005">
    <property type="protein sequence ID" value="MFB5266781.1"/>
    <property type="molecule type" value="Genomic_DNA"/>
</dbReference>
<comment type="similarity">
    <text evidence="2 13">Belongs to the SUA5 family.</text>
</comment>
<dbReference type="InterPro" id="IPR017945">
    <property type="entry name" value="DHBP_synth_RibB-like_a/b_dom"/>
</dbReference>
<keyword evidence="5 13" id="KW-0963">Cytoplasm</keyword>
<keyword evidence="7 13" id="KW-0819">tRNA processing</keyword>
<evidence type="ECO:0000259" key="15">
    <source>
        <dbReference type="PROSITE" id="PS51163"/>
    </source>
</evidence>
<gene>
    <name evidence="16" type="ORF">ACE41H_08270</name>
</gene>
<keyword evidence="6 13" id="KW-0808">Transferase</keyword>
<dbReference type="InterPro" id="IPR038385">
    <property type="entry name" value="Sua5/YwlC_C"/>
</dbReference>
<feature type="region of interest" description="Disordered" evidence="14">
    <location>
        <begin position="1"/>
        <end position="21"/>
    </location>
</feature>
<evidence type="ECO:0000256" key="4">
    <source>
        <dbReference type="ARBA" id="ARBA00015492"/>
    </source>
</evidence>
<dbReference type="PIRSF" id="PIRSF004930">
    <property type="entry name" value="Tln_factor_SUA5"/>
    <property type="match status" value="1"/>
</dbReference>
<accession>A0ABV5ARD2</accession>
<dbReference type="InterPro" id="IPR050156">
    <property type="entry name" value="TC-AMP_synthase_SUA5"/>
</dbReference>
<organism evidence="16 17">
    <name type="scientific">Paenibacillus enshidis</name>
    <dbReference type="NCBI Taxonomy" id="1458439"/>
    <lineage>
        <taxon>Bacteria</taxon>
        <taxon>Bacillati</taxon>
        <taxon>Bacillota</taxon>
        <taxon>Bacilli</taxon>
        <taxon>Bacillales</taxon>
        <taxon>Paenibacillaceae</taxon>
        <taxon>Paenibacillus</taxon>
    </lineage>
</organism>
<dbReference type="InterPro" id="IPR005145">
    <property type="entry name" value="Sua5_C"/>
</dbReference>
<comment type="subcellular location">
    <subcellularLocation>
        <location evidence="1 13">Cytoplasm</location>
    </subcellularLocation>
</comment>
<evidence type="ECO:0000256" key="14">
    <source>
        <dbReference type="SAM" id="MobiDB-lite"/>
    </source>
</evidence>
<evidence type="ECO:0000256" key="2">
    <source>
        <dbReference type="ARBA" id="ARBA00007663"/>
    </source>
</evidence>
<keyword evidence="17" id="KW-1185">Reference proteome</keyword>
<dbReference type="PROSITE" id="PS51163">
    <property type="entry name" value="YRDC"/>
    <property type="match status" value="1"/>
</dbReference>
<dbReference type="RefSeq" id="WP_375354798.1">
    <property type="nucleotide sequence ID" value="NZ_JBHHMI010000005.1"/>
</dbReference>
<evidence type="ECO:0000256" key="11">
    <source>
        <dbReference type="ARBA" id="ARBA00029774"/>
    </source>
</evidence>
<dbReference type="GO" id="GO:0061710">
    <property type="term" value="F:L-threonylcarbamoyladenylate synthase"/>
    <property type="evidence" value="ECO:0007669"/>
    <property type="project" value="UniProtKB-EC"/>
</dbReference>
<dbReference type="Gene3D" id="3.40.50.11030">
    <property type="entry name" value="Threonylcarbamoyl-AMP synthase, C-terminal domain"/>
    <property type="match status" value="1"/>
</dbReference>
<evidence type="ECO:0000256" key="8">
    <source>
        <dbReference type="ARBA" id="ARBA00022695"/>
    </source>
</evidence>
<dbReference type="InterPro" id="IPR010923">
    <property type="entry name" value="T(6)A37_SUA5"/>
</dbReference>
<dbReference type="NCBIfam" id="TIGR00057">
    <property type="entry name" value="L-threonylcarbamoyladenylate synthase"/>
    <property type="match status" value="1"/>
</dbReference>
<evidence type="ECO:0000256" key="1">
    <source>
        <dbReference type="ARBA" id="ARBA00004496"/>
    </source>
</evidence>
<dbReference type="SUPFAM" id="SSF55821">
    <property type="entry name" value="YrdC/RibB"/>
    <property type="match status" value="1"/>
</dbReference>
<name>A0ABV5ARD2_9BACL</name>
<comment type="caution">
    <text evidence="16">The sequence shown here is derived from an EMBL/GenBank/DDBJ whole genome shotgun (WGS) entry which is preliminary data.</text>
</comment>